<proteinExistence type="predicted"/>
<accession>A0AAD9RDT1</accession>
<evidence type="ECO:0000313" key="3">
    <source>
        <dbReference type="Proteomes" id="UP001258017"/>
    </source>
</evidence>
<gene>
    <name evidence="2" type="ORF">KPH14_000776</name>
</gene>
<dbReference type="Pfam" id="PF02037">
    <property type="entry name" value="SAP"/>
    <property type="match status" value="1"/>
</dbReference>
<dbReference type="Proteomes" id="UP001258017">
    <property type="component" value="Unassembled WGS sequence"/>
</dbReference>
<comment type="caution">
    <text evidence="2">The sequence shown here is derived from an EMBL/GenBank/DDBJ whole genome shotgun (WGS) entry which is preliminary data.</text>
</comment>
<name>A0AAD9RDT1_9HYME</name>
<dbReference type="AlphaFoldDB" id="A0AAD9RDT1"/>
<feature type="non-terminal residue" evidence="2">
    <location>
        <position position="86"/>
    </location>
</feature>
<evidence type="ECO:0000313" key="2">
    <source>
        <dbReference type="EMBL" id="KAK2577809.1"/>
    </source>
</evidence>
<feature type="domain" description="SAP" evidence="1">
    <location>
        <begin position="5"/>
        <end position="39"/>
    </location>
</feature>
<dbReference type="InterPro" id="IPR036361">
    <property type="entry name" value="SAP_dom_sf"/>
</dbReference>
<reference evidence="2" key="1">
    <citation type="submission" date="2021-08" db="EMBL/GenBank/DDBJ databases">
        <authorList>
            <person name="Misof B."/>
            <person name="Oliver O."/>
            <person name="Podsiadlowski L."/>
            <person name="Donath A."/>
            <person name="Peters R."/>
            <person name="Mayer C."/>
            <person name="Rust J."/>
            <person name="Gunkel S."/>
            <person name="Lesny P."/>
            <person name="Martin S."/>
            <person name="Oeyen J.P."/>
            <person name="Petersen M."/>
            <person name="Panagiotis P."/>
            <person name="Wilbrandt J."/>
            <person name="Tanja T."/>
        </authorList>
    </citation>
    <scope>NUCLEOTIDE SEQUENCE</scope>
    <source>
        <strain evidence="2">GBR_01_08_01A</strain>
        <tissue evidence="2">Thorax + abdomen</tissue>
    </source>
</reference>
<dbReference type="SUPFAM" id="SSF68906">
    <property type="entry name" value="SAP domain"/>
    <property type="match status" value="1"/>
</dbReference>
<reference evidence="2" key="2">
    <citation type="journal article" date="2023" name="Commun. Biol.">
        <title>Intrasexual cuticular hydrocarbon dimorphism in a wasp sheds light on hydrocarbon biosynthesis genes in Hymenoptera.</title>
        <authorList>
            <person name="Moris V.C."/>
            <person name="Podsiadlowski L."/>
            <person name="Martin S."/>
            <person name="Oeyen J.P."/>
            <person name="Donath A."/>
            <person name="Petersen M."/>
            <person name="Wilbrandt J."/>
            <person name="Misof B."/>
            <person name="Liedtke D."/>
            <person name="Thamm M."/>
            <person name="Scheiner R."/>
            <person name="Schmitt T."/>
            <person name="Niehuis O."/>
        </authorList>
    </citation>
    <scope>NUCLEOTIDE SEQUENCE</scope>
    <source>
        <strain evidence="2">GBR_01_08_01A</strain>
    </source>
</reference>
<evidence type="ECO:0000259" key="1">
    <source>
        <dbReference type="PROSITE" id="PS50800"/>
    </source>
</evidence>
<dbReference type="InterPro" id="IPR003034">
    <property type="entry name" value="SAP_dom"/>
</dbReference>
<protein>
    <recommendedName>
        <fullName evidence="1">SAP domain-containing protein</fullName>
    </recommendedName>
</protein>
<dbReference type="EMBL" id="JAIFRP010001114">
    <property type="protein sequence ID" value="KAK2577809.1"/>
    <property type="molecule type" value="Genomic_DNA"/>
</dbReference>
<dbReference type="PROSITE" id="PS50800">
    <property type="entry name" value="SAP"/>
    <property type="match status" value="1"/>
</dbReference>
<organism evidence="2 3">
    <name type="scientific">Odynerus spinipes</name>
    <dbReference type="NCBI Taxonomy" id="1348599"/>
    <lineage>
        <taxon>Eukaryota</taxon>
        <taxon>Metazoa</taxon>
        <taxon>Ecdysozoa</taxon>
        <taxon>Arthropoda</taxon>
        <taxon>Hexapoda</taxon>
        <taxon>Insecta</taxon>
        <taxon>Pterygota</taxon>
        <taxon>Neoptera</taxon>
        <taxon>Endopterygota</taxon>
        <taxon>Hymenoptera</taxon>
        <taxon>Apocrita</taxon>
        <taxon>Aculeata</taxon>
        <taxon>Vespoidea</taxon>
        <taxon>Vespidae</taxon>
        <taxon>Eumeninae</taxon>
        <taxon>Odynerus</taxon>
    </lineage>
</organism>
<dbReference type="SMART" id="SM00513">
    <property type="entry name" value="SAP"/>
    <property type="match status" value="1"/>
</dbReference>
<sequence length="86" mass="9766">MERNPNDFTVVQLKAQLRKKNLSASGLKNELIVRFMEADPTGAWMDEEITEAENEHGEGQPPLGEENLLLLNEDVQRLRIGQHSPQ</sequence>
<keyword evidence="3" id="KW-1185">Reference proteome</keyword>
<dbReference type="Gene3D" id="1.10.720.30">
    <property type="entry name" value="SAP domain"/>
    <property type="match status" value="1"/>
</dbReference>